<protein>
    <submittedName>
        <fullName evidence="2">Ankyrin repeat domain-containing protein</fullName>
    </submittedName>
</protein>
<evidence type="ECO:0000313" key="2">
    <source>
        <dbReference type="EMBL" id="WPX97324.1"/>
    </source>
</evidence>
<organism evidence="2 3">
    <name type="scientific">Candidatus Bandiella euplotis</name>
    <dbReference type="NCBI Taxonomy" id="1664265"/>
    <lineage>
        <taxon>Bacteria</taxon>
        <taxon>Pseudomonadati</taxon>
        <taxon>Pseudomonadota</taxon>
        <taxon>Alphaproteobacteria</taxon>
        <taxon>Rickettsiales</taxon>
        <taxon>Candidatus Midichloriaceae</taxon>
        <taxon>Candidatus Bandiella</taxon>
    </lineage>
</organism>
<proteinExistence type="predicted"/>
<dbReference type="EMBL" id="CP110820">
    <property type="protein sequence ID" value="WPX97324.1"/>
    <property type="molecule type" value="Genomic_DNA"/>
</dbReference>
<keyword evidence="3" id="KW-1185">Reference proteome</keyword>
<feature type="region of interest" description="Disordered" evidence="1">
    <location>
        <begin position="1"/>
        <end position="26"/>
    </location>
</feature>
<gene>
    <name evidence="2" type="ORF">Bandiella_01473</name>
</gene>
<name>A0ABZ0UNM9_9RICK</name>
<accession>A0ABZ0UNM9</accession>
<evidence type="ECO:0000313" key="3">
    <source>
        <dbReference type="Proteomes" id="UP001327219"/>
    </source>
</evidence>
<dbReference type="RefSeq" id="WP_323732867.1">
    <property type="nucleotide sequence ID" value="NZ_CP110820.1"/>
</dbReference>
<dbReference type="InterPro" id="IPR036770">
    <property type="entry name" value="Ankyrin_rpt-contain_sf"/>
</dbReference>
<sequence length="368" mass="41720">MPKKYKTQSPPPIPLKPSVLKEEVGTGESKILQTPIEKERENELRKKFADIRNGNKATIPYFTPQEQVVLNNMLQRGDASILQSEKAKENYTWRESITQFFYKLVGIEYKAMDINALDKNGKRPWEYLLHSGKALNLARLQGVDIESHNDDGKNMVHRLVQQTNDQNKEESLKIIKTFGRGGMFLADDYGITPFDLAKNQAATMPLGKEVLDTLVTSTIKPLKKGEVATKETIDVISRVGISYFLDSPKIFVSAVNNGADLRHQDHEGKNVLHKLFEQFYPKDMANRQMLETLVGHEDFRLLLKQKDFEGKTPLDIAKASYNAEELIPQLEKSQQSTTTTKDRSNTAKSWVDNIEAKEAKALGAKLNR</sequence>
<evidence type="ECO:0000256" key="1">
    <source>
        <dbReference type="SAM" id="MobiDB-lite"/>
    </source>
</evidence>
<dbReference type="SUPFAM" id="SSF48403">
    <property type="entry name" value="Ankyrin repeat"/>
    <property type="match status" value="1"/>
</dbReference>
<dbReference type="Gene3D" id="1.25.40.20">
    <property type="entry name" value="Ankyrin repeat-containing domain"/>
    <property type="match status" value="1"/>
</dbReference>
<reference evidence="2 3" key="1">
    <citation type="submission" date="2022-11" db="EMBL/GenBank/DDBJ databases">
        <title>Host association and intracellularity evolved multiple times independently in the Rickettsiales.</title>
        <authorList>
            <person name="Castelli M."/>
            <person name="Nardi T."/>
            <person name="Gammuto L."/>
            <person name="Bellinzona G."/>
            <person name="Sabaneyeva E."/>
            <person name="Potekhin A."/>
            <person name="Serra V."/>
            <person name="Petroni G."/>
            <person name="Sassera D."/>
        </authorList>
    </citation>
    <scope>NUCLEOTIDE SEQUENCE [LARGE SCALE GENOMIC DNA]</scope>
    <source>
        <strain evidence="2 3">NDG2</strain>
    </source>
</reference>
<dbReference type="Proteomes" id="UP001327219">
    <property type="component" value="Chromosome"/>
</dbReference>